<dbReference type="PANTHER" id="PTHR47939:SF2">
    <property type="entry name" value="OS03G0782900 PROTEIN"/>
    <property type="match status" value="1"/>
</dbReference>
<comment type="caution">
    <text evidence="4">The sequence shown here is derived from an EMBL/GenBank/DDBJ whole genome shotgun (WGS) entry which is preliminary data.</text>
</comment>
<gene>
    <name evidence="4" type="ORF">IEQ34_011914</name>
</gene>
<dbReference type="NCBIfam" id="TIGR00756">
    <property type="entry name" value="PPR"/>
    <property type="match status" value="3"/>
</dbReference>
<organism evidence="4 5">
    <name type="scientific">Dendrobium chrysotoxum</name>
    <name type="common">Orchid</name>
    <dbReference type="NCBI Taxonomy" id="161865"/>
    <lineage>
        <taxon>Eukaryota</taxon>
        <taxon>Viridiplantae</taxon>
        <taxon>Streptophyta</taxon>
        <taxon>Embryophyta</taxon>
        <taxon>Tracheophyta</taxon>
        <taxon>Spermatophyta</taxon>
        <taxon>Magnoliopsida</taxon>
        <taxon>Liliopsida</taxon>
        <taxon>Asparagales</taxon>
        <taxon>Orchidaceae</taxon>
        <taxon>Epidendroideae</taxon>
        <taxon>Malaxideae</taxon>
        <taxon>Dendrobiinae</taxon>
        <taxon>Dendrobium</taxon>
    </lineage>
</organism>
<evidence type="ECO:0000256" key="3">
    <source>
        <dbReference type="PROSITE-ProRule" id="PRU00708"/>
    </source>
</evidence>
<reference evidence="4 5" key="1">
    <citation type="journal article" date="2021" name="Hortic Res">
        <title>Chromosome-scale assembly of the Dendrobium chrysotoxum genome enhances the understanding of orchid evolution.</title>
        <authorList>
            <person name="Zhang Y."/>
            <person name="Zhang G.Q."/>
            <person name="Zhang D."/>
            <person name="Liu X.D."/>
            <person name="Xu X.Y."/>
            <person name="Sun W.H."/>
            <person name="Yu X."/>
            <person name="Zhu X."/>
            <person name="Wang Z.W."/>
            <person name="Zhao X."/>
            <person name="Zhong W.Y."/>
            <person name="Chen H."/>
            <person name="Yin W.L."/>
            <person name="Huang T."/>
            <person name="Niu S.C."/>
            <person name="Liu Z.J."/>
        </authorList>
    </citation>
    <scope>NUCLEOTIDE SEQUENCE [LARGE SCALE GENOMIC DNA]</scope>
    <source>
        <strain evidence="4">Lindl</strain>
    </source>
</reference>
<proteinExistence type="inferred from homology"/>
<comment type="similarity">
    <text evidence="1">Belongs to the PPR family. P subfamily.</text>
</comment>
<dbReference type="PROSITE" id="PS51375">
    <property type="entry name" value="PPR"/>
    <property type="match status" value="3"/>
</dbReference>
<dbReference type="InterPro" id="IPR002885">
    <property type="entry name" value="PPR_rpt"/>
</dbReference>
<protein>
    <recommendedName>
        <fullName evidence="6">Pentatricopeptide repeat-containing protein</fullName>
    </recommendedName>
</protein>
<dbReference type="AlphaFoldDB" id="A0AAV7GSL9"/>
<keyword evidence="2" id="KW-0677">Repeat</keyword>
<feature type="repeat" description="PPR" evidence="3">
    <location>
        <begin position="353"/>
        <end position="387"/>
    </location>
</feature>
<evidence type="ECO:0000313" key="4">
    <source>
        <dbReference type="EMBL" id="KAH0459100.1"/>
    </source>
</evidence>
<dbReference type="Gene3D" id="1.25.40.10">
    <property type="entry name" value="Tetratricopeptide repeat domain"/>
    <property type="match status" value="4"/>
</dbReference>
<feature type="repeat" description="PPR" evidence="3">
    <location>
        <begin position="527"/>
        <end position="561"/>
    </location>
</feature>
<dbReference type="EMBL" id="JAGFBR010000011">
    <property type="protein sequence ID" value="KAH0459100.1"/>
    <property type="molecule type" value="Genomic_DNA"/>
</dbReference>
<evidence type="ECO:0008006" key="6">
    <source>
        <dbReference type="Google" id="ProtNLM"/>
    </source>
</evidence>
<dbReference type="Pfam" id="PF01535">
    <property type="entry name" value="PPR"/>
    <property type="match status" value="4"/>
</dbReference>
<evidence type="ECO:0000256" key="2">
    <source>
        <dbReference type="ARBA" id="ARBA00022737"/>
    </source>
</evidence>
<dbReference type="Pfam" id="PF13041">
    <property type="entry name" value="PPR_2"/>
    <property type="match status" value="1"/>
</dbReference>
<dbReference type="Proteomes" id="UP000775213">
    <property type="component" value="Unassembled WGS sequence"/>
</dbReference>
<dbReference type="InterPro" id="IPR050667">
    <property type="entry name" value="PPR-containing_protein"/>
</dbReference>
<name>A0AAV7GSL9_DENCH</name>
<dbReference type="PANTHER" id="PTHR47939">
    <property type="entry name" value="MEMBRANE-ASSOCIATED SALT-INDUCIBLE PROTEIN-LIKE"/>
    <property type="match status" value="1"/>
</dbReference>
<keyword evidence="5" id="KW-1185">Reference proteome</keyword>
<accession>A0AAV7GSL9</accession>
<evidence type="ECO:0000313" key="5">
    <source>
        <dbReference type="Proteomes" id="UP000775213"/>
    </source>
</evidence>
<evidence type="ECO:0000256" key="1">
    <source>
        <dbReference type="ARBA" id="ARBA00007626"/>
    </source>
</evidence>
<dbReference type="InterPro" id="IPR011990">
    <property type="entry name" value="TPR-like_helical_dom_sf"/>
</dbReference>
<feature type="repeat" description="PPR" evidence="3">
    <location>
        <begin position="246"/>
        <end position="280"/>
    </location>
</feature>
<sequence>MPNTIEHTYFPTRMPISTSFIWRRSVAHRTFAYILSSLLLHHNNPLSLLRSKSSLLPRPFPSSLLRRILSLTRSNPNISLRFFLFASSHLSLFPTLLDLATIFSILAAAGHLFPASYLFCPALRSYPAPTVLDALVRSSSCCKIFQSKVLSIVLELYSNLPSWNAMATFNRMRNFGLVPGSQSFNALLNMLCSNGECRTAWLVCAAALRIGVQMDHGSWAVMVRLLCLEDKVQRGEMLLNLGFPCLLSSYDLVVDCYASRRDFKAAIQVLNGMEERGLKLRLSTLCSVLEESCRFGNVRIAGFFMKKMIVRDLLPMAPSFDFDWIIISFCELGKTYAAMLIFQKALSWNFDLESTSYACLLGALALKRREKEALKVFDIMSQNGIVVDPGTLDLFVSSICSGEPMEEVDAMIMNLMKNDFLPKASDLSIYVAENCRRGRWKEATELLHLALDKCVLMNGSCYCLLMNHFCRNRFLDLAIGLHEKVKGLGGFLNVDSYNVLLEALVVDGIAMEAVGVFDCMRKKNVLSSFSFVIMISALCHEKELRNAMNLHDEMLKLGLKPDIATYKRLITGFH</sequence>